<reference evidence="2" key="12">
    <citation type="journal article" date="2015" name="G3 (Bethesda)">
        <title>Gene Model Annotations for Drosophila melanogaster: The Rule-Benders.</title>
        <authorList>
            <consortium name="FlyBase Consortium"/>
            <person name="Crosby M.A."/>
            <person name="Gramates L.S."/>
            <person name="Dos Santos G."/>
            <person name="Matthews B.B."/>
            <person name="St Pierre S.E."/>
            <person name="Zhou P."/>
            <person name="Schroeder A.J."/>
            <person name="Falls K."/>
            <person name="Emmert D.B."/>
            <person name="Russo S.M."/>
            <person name="Gelbart W.M."/>
            <person name="null"/>
        </authorList>
    </citation>
    <scope>NUCLEOTIDE SEQUENCE</scope>
</reference>
<name>Q9VR84_DROME</name>
<accession>Q9VR84</accession>
<dbReference type="AlphaFoldDB" id="Q9VR84"/>
<dbReference type="IntAct" id="Q9VR84">
    <property type="interactions" value="1"/>
</dbReference>
<dbReference type="BioGRID-ORCS" id="33029">
    <property type="hits" value="0 hits in 1 CRISPR screen"/>
</dbReference>
<reference evidence="5" key="2">
    <citation type="journal article" date="2002" name="Genome Biol.">
        <title>Finishing a whole-genome shotgun: release 3 of the Drosophila melanogaster euchromatic genome sequence.</title>
        <authorList>
            <person name="Celniker S.E."/>
            <person name="Wheeler D.A."/>
            <person name="Kronmiller B."/>
            <person name="Carlson J.W."/>
            <person name="Halpern A."/>
            <person name="Patel S."/>
            <person name="Adams M."/>
            <person name="Champe M."/>
            <person name="Dugan S.P."/>
            <person name="Frise E."/>
            <person name="Hodgson A."/>
            <person name="George R.A."/>
            <person name="Hoskins R.A."/>
            <person name="Laverty T."/>
            <person name="Muzny D.M."/>
            <person name="Nelson C.R."/>
            <person name="Pacleb J.M."/>
            <person name="Park S."/>
            <person name="Pfeiffer B.D."/>
            <person name="Richards S."/>
            <person name="Sodergren E.J."/>
            <person name="Svirskas R."/>
            <person name="Tabor P.E."/>
            <person name="Wan K."/>
            <person name="Stapleton M."/>
            <person name="Sutton G.G."/>
            <person name="Venter C."/>
            <person name="Weinstock G."/>
            <person name="Scherer S.E."/>
            <person name="Myers E.W."/>
            <person name="Gibbs R.A."/>
            <person name="Rubin G.M."/>
        </authorList>
    </citation>
    <scope>NUCLEOTIDE SEQUENCE [LARGE SCALE GENOMIC DNA]</scope>
    <source>
        <strain evidence="5">Berkeley</strain>
    </source>
</reference>
<dbReference type="OMA" id="HEILCCE"/>
<dbReference type="KEGG" id="dme:Dmel_CG1631"/>
<evidence type="ECO:0000313" key="4">
    <source>
        <dbReference type="FlyBase" id="FBgn0031101"/>
    </source>
</evidence>
<reference evidence="2 5" key="10">
    <citation type="journal article" date="2007" name="Science">
        <title>Sequence finishing and mapping of Drosophila melanogaster heterochromatin.</title>
        <authorList>
            <person name="Hoskins R.A."/>
            <person name="Carlson J.W."/>
            <person name="Kennedy C."/>
            <person name="Acevedo D."/>
            <person name="Evans-Holm M."/>
            <person name="Frise E."/>
            <person name="Wan K.H."/>
            <person name="Park S."/>
            <person name="Mendez-Lago M."/>
            <person name="Rossi F."/>
            <person name="Villasante A."/>
            <person name="Dimitri P."/>
            <person name="Karpen G.H."/>
            <person name="Celniker S.E."/>
        </authorList>
    </citation>
    <scope>NUCLEOTIDE SEQUENCE [LARGE SCALE GENOMIC DNA]</scope>
    <source>
        <strain evidence="5">Berkeley</strain>
    </source>
</reference>
<feature type="region of interest" description="Disordered" evidence="1">
    <location>
        <begin position="1"/>
        <end position="54"/>
    </location>
</feature>
<sequence length="183" mass="20435">MASDPANSRDQININADVSDISTSESELTSDDYTSDSEDESCTVADPDTSPQTSMYSLLSAESDSDLEEEQENFCEETISLLAHEILCCEGDSEGSEVESDGEDIDEAREYDMFGESSEFGLPTYRLMLSDEDEDNSNEVEVVGSNPFVGETIFLLEKDKDQQSEEKSESKEEEKIFQMELFE</sequence>
<dbReference type="AGR" id="FB:FBgn0031101"/>
<reference evidence="2" key="8">
    <citation type="submission" date="2006-08" db="EMBL/GenBank/DDBJ databases">
        <authorList>
            <person name="Celniker S."/>
            <person name="Carlson J."/>
            <person name="Wan K."/>
            <person name="Frise E."/>
            <person name="Hoskins R."/>
            <person name="Park S."/>
            <person name="Svirskas R."/>
            <person name="Rubin G."/>
        </authorList>
    </citation>
    <scope>NUCLEOTIDE SEQUENCE</scope>
</reference>
<dbReference type="HOGENOM" id="CLU_1588256_0_0_1"/>
<reference evidence="3" key="7">
    <citation type="submission" date="2005-05" db="EMBL/GenBank/DDBJ databases">
        <authorList>
            <person name="Stapleton M."/>
            <person name="Carlson J."/>
            <person name="Chavez C."/>
            <person name="Frise E."/>
            <person name="George R."/>
            <person name="Pacleb J."/>
            <person name="Park S."/>
            <person name="Wan K."/>
            <person name="Yu C."/>
            <person name="Celniker S."/>
        </authorList>
    </citation>
    <scope>NUCLEOTIDE SEQUENCE</scope>
</reference>
<dbReference type="EMBL" id="BT023043">
    <property type="protein sequence ID" value="AAY55459.1"/>
    <property type="molecule type" value="mRNA"/>
</dbReference>
<reference evidence="2" key="15">
    <citation type="submission" date="2024-06" db="EMBL/GenBank/DDBJ databases">
        <title>Drosophila melanogaster release 4 sequence.</title>
        <authorList>
            <consortium name="Berkeley Drosophila Genome Project"/>
            <person name="Celniker S."/>
            <person name="Carlson J."/>
            <person name="Wan K."/>
            <person name="Pfeiffer B."/>
            <person name="Frise E."/>
            <person name="George R."/>
            <person name="Hoskins R."/>
            <person name="Stapleton M."/>
            <person name="Pacleb J."/>
            <person name="Park S."/>
            <person name="Svirskas R."/>
            <person name="Smith E."/>
            <person name="Yu C."/>
            <person name="Rubin G."/>
        </authorList>
    </citation>
    <scope>NUCLEOTIDE SEQUENCE</scope>
</reference>
<keyword evidence="5" id="KW-1185">Reference proteome</keyword>
<reference evidence="2 5" key="9">
    <citation type="journal article" date="2007" name="Science">
        <title>The Release 5.1 annotation of Drosophila melanogaster heterochromatin.</title>
        <authorList>
            <person name="Smith C.D."/>
            <person name="Shu S."/>
            <person name="Mungall C.J."/>
            <person name="Karpen G.H."/>
        </authorList>
    </citation>
    <scope>NUCLEOTIDE SEQUENCE [LARGE SCALE GENOMIC DNA]</scope>
    <source>
        <strain evidence="5">Berkeley</strain>
    </source>
</reference>
<protein>
    <submittedName>
        <fullName evidence="3">IP11023p</fullName>
    </submittedName>
</protein>
<dbReference type="DNASU" id="33029"/>
<evidence type="ECO:0000256" key="1">
    <source>
        <dbReference type="SAM" id="MobiDB-lite"/>
    </source>
</evidence>
<reference evidence="2 5" key="5">
    <citation type="journal article" date="2002" name="Genome Biol.">
        <title>Heterochromatic sequences in a Drosophila whole-genome shotgun assembly.</title>
        <authorList>
            <person name="Hoskins R.A."/>
            <person name="Smith C.D."/>
            <person name="Carlson J.W."/>
            <person name="Carvalho A.B."/>
            <person name="Halpern A."/>
            <person name="Kaminker J.S."/>
            <person name="Kennedy C."/>
            <person name="Mungall C.J."/>
            <person name="Sullivan B.A."/>
            <person name="Sutton G.G."/>
            <person name="Yasuhara J.C."/>
            <person name="Wakimoto B.T."/>
            <person name="Myers E.W."/>
            <person name="Celniker S.E."/>
            <person name="Rubin G.M."/>
            <person name="Karpen G.H."/>
        </authorList>
    </citation>
    <scope>NUCLEOTIDE SEQUENCE [LARGE SCALE GENOMIC DNA]</scope>
    <source>
        <strain evidence="5">Berkeley</strain>
    </source>
</reference>
<dbReference type="SMR" id="Q9VR84"/>
<evidence type="ECO:0000313" key="3">
    <source>
        <dbReference type="EMBL" id="AAY55459.1"/>
    </source>
</evidence>
<reference evidence="2" key="11">
    <citation type="journal article" date="2015" name="G3 (Bethesda)">
        <title>Gene Model Annotations for Drosophila melanogaster: Impact of High-Throughput Data.</title>
        <authorList>
            <consortium name="FlyBase Consortium"/>
            <person name="Matthews B.B."/>
            <person name="Dos Santos G."/>
            <person name="Crosby M.A."/>
            <person name="Emmert D.B."/>
            <person name="St Pierre S.E."/>
            <person name="Gramates L.S."/>
            <person name="Zhou P."/>
            <person name="Schroeder A.J."/>
            <person name="Falls K."/>
            <person name="Strelets V."/>
            <person name="Russo S.M."/>
            <person name="Gelbart W.M."/>
            <person name="null"/>
        </authorList>
    </citation>
    <scope>NUCLEOTIDE SEQUENCE</scope>
</reference>
<feature type="compositionally biased region" description="Basic and acidic residues" evidence="1">
    <location>
        <begin position="157"/>
        <end position="177"/>
    </location>
</feature>
<dbReference type="FlyBase" id="FBgn0031101">
    <property type="gene designation" value="CG1631"/>
</dbReference>
<dbReference type="PaxDb" id="7227-FBpp0076989"/>
<dbReference type="VEuPathDB" id="VectorBase:FBgn0031101"/>
<dbReference type="Bgee" id="FBgn0031101">
    <property type="expression patterns" value="Expressed in mid-late elongation-stage spermatid (Drosophila) in testis and 19 other cell types or tissues"/>
</dbReference>
<dbReference type="Proteomes" id="UP000000803">
    <property type="component" value="Chromosome X"/>
</dbReference>
<dbReference type="GeneID" id="33029"/>
<reference evidence="2" key="14">
    <citation type="submission" date="2023-12" db="EMBL/GenBank/DDBJ databases">
        <authorList>
            <consortium name="FlyBase"/>
        </authorList>
    </citation>
    <scope>NUCLEOTIDE SEQUENCE</scope>
</reference>
<reference evidence="2 5" key="6">
    <citation type="journal article" date="2005" name="PLoS Comput. Biol.">
        <title>Combined evidence annotation of transposable elements in genome sequences.</title>
        <authorList>
            <person name="Quesneville H."/>
            <person name="Bergman C.M."/>
            <person name="Andrieu O."/>
            <person name="Autard D."/>
            <person name="Nouaud D."/>
            <person name="Ashburner M."/>
            <person name="Anxolabehere D."/>
        </authorList>
    </citation>
    <scope>NUCLEOTIDE SEQUENCE [LARGE SCALE GENOMIC DNA]</scope>
    <source>
        <strain evidence="5">Berkeley</strain>
    </source>
</reference>
<feature type="compositionally biased region" description="Acidic residues" evidence="1">
    <location>
        <begin position="28"/>
        <end position="41"/>
    </location>
</feature>
<gene>
    <name evidence="2" type="primary">Dmel\CG1631</name>
    <name evidence="2 4" type="ORF">CG1631</name>
    <name evidence="2" type="ORF">Dmel_CG1631</name>
</gene>
<proteinExistence type="evidence at transcript level"/>
<dbReference type="STRING" id="7227.FBpp0076989"/>
<feature type="region of interest" description="Disordered" evidence="1">
    <location>
        <begin position="157"/>
        <end position="183"/>
    </location>
</feature>
<reference evidence="5" key="4">
    <citation type="journal article" date="2002" name="Genome Biol.">
        <title>The transposable elements of the Drosophila melanogaster euchromatin: a genomics perspective.</title>
        <authorList>
            <person name="Kaminker J.S."/>
            <person name="Bergman C.M."/>
            <person name="Kronmiller B."/>
            <person name="Carlson J."/>
            <person name="Svirskas R."/>
            <person name="Patel S."/>
            <person name="Frise E."/>
            <person name="Wheeler D.A."/>
            <person name="Lewis S.E."/>
            <person name="Rubin G.M."/>
            <person name="Ashburner M."/>
            <person name="Celniker S.E."/>
        </authorList>
    </citation>
    <scope>NUCLEOTIDE SEQUENCE [LARGE SCALE GENOMIC DNA]</scope>
    <source>
        <strain evidence="5">Berkeley</strain>
    </source>
</reference>
<evidence type="ECO:0000313" key="5">
    <source>
        <dbReference type="Proteomes" id="UP000000803"/>
    </source>
</evidence>
<evidence type="ECO:0000313" key="2">
    <source>
        <dbReference type="EMBL" id="AAF50920.1"/>
    </source>
</evidence>
<reference evidence="2" key="13">
    <citation type="journal article" date="2015" name="Genome Res.">
        <title>The Release 6 reference sequence of the Drosophila melanogaster genome.</title>
        <authorList>
            <person name="Hoskins R.A."/>
            <person name="Carlson J.W."/>
            <person name="Wan K.H."/>
            <person name="Park S."/>
            <person name="Mendez I."/>
            <person name="Galle S.E."/>
            <person name="Booth B.W."/>
            <person name="Pfeiffer B.D."/>
            <person name="George R.A."/>
            <person name="Svirskas R."/>
            <person name="Krzywinski M."/>
            <person name="Schein J."/>
            <person name="Accardo M.C."/>
            <person name="Damia E."/>
            <person name="Messina G."/>
            <person name="Mendez-Lago M."/>
            <person name="de Pablos B."/>
            <person name="Demakova O.V."/>
            <person name="Andreyeva E.N."/>
            <person name="Boldyreva L.V."/>
            <person name="Marra M."/>
            <person name="Carvalho A.B."/>
            <person name="Dimitri P."/>
            <person name="Villasante A."/>
            <person name="Zhimulev I.F."/>
            <person name="Rubin G.M."/>
            <person name="Karpen G.H."/>
            <person name="Celniker S.E."/>
        </authorList>
    </citation>
    <scope>NUCLEOTIDE SEQUENCE</scope>
</reference>
<dbReference type="UCSC" id="CG1631-RA">
    <property type="organism name" value="d. melanogaster"/>
</dbReference>
<reference evidence="2 5" key="1">
    <citation type="journal article" date="2000" name="Science">
        <title>The genome sequence of Drosophila melanogaster.</title>
        <authorList>
            <person name="Adams M.D."/>
            <person name="Celniker S.E."/>
            <person name="Holt R.A."/>
            <person name="Evans C.A."/>
            <person name="Gocayne J.D."/>
            <person name="Amanatides P.G."/>
            <person name="Scherer S.E."/>
            <person name="Li P.W."/>
            <person name="Hoskins R.A."/>
            <person name="Galle R.F."/>
            <person name="George R.A."/>
            <person name="Lewis S.E."/>
            <person name="Richards S."/>
            <person name="Ashburner M."/>
            <person name="Henderson S.N."/>
            <person name="Sutton G.G."/>
            <person name="Wortman J.R."/>
            <person name="Yandell M.D."/>
            <person name="Zhang Q."/>
            <person name="Chen L.X."/>
            <person name="Brandon R.C."/>
            <person name="Rogers Y.H."/>
            <person name="Blazej R.G."/>
            <person name="Champe M."/>
            <person name="Pfeiffer B.D."/>
            <person name="Wan K.H."/>
            <person name="Doyle C."/>
            <person name="Baxter E.G."/>
            <person name="Helt G."/>
            <person name="Nelson C.R."/>
            <person name="Gabor G.L."/>
            <person name="Abril J.F."/>
            <person name="Agbayani A."/>
            <person name="An H.J."/>
            <person name="Andrews-Pfannkoch C."/>
            <person name="Baldwin D."/>
            <person name="Ballew R.M."/>
            <person name="Basu A."/>
            <person name="Baxendale J."/>
            <person name="Bayraktaroglu L."/>
            <person name="Beasley E.M."/>
            <person name="Beeson K.Y."/>
            <person name="Benos P.V."/>
            <person name="Berman B.P."/>
            <person name="Bhandari D."/>
            <person name="Bolshakov S."/>
            <person name="Borkova D."/>
            <person name="Botchan M.R."/>
            <person name="Bouck J."/>
            <person name="Brokstein P."/>
            <person name="Brottier P."/>
            <person name="Burtis K.C."/>
            <person name="Busam D.A."/>
            <person name="Butler H."/>
            <person name="Cadieu E."/>
            <person name="Center A."/>
            <person name="Chandra I."/>
            <person name="Cherry J.M."/>
            <person name="Cawley S."/>
            <person name="Dahlke C."/>
            <person name="Davenport L.B."/>
            <person name="Davies P."/>
            <person name="de Pablos B."/>
            <person name="Delcher A."/>
            <person name="Deng Z."/>
            <person name="Mays A.D."/>
            <person name="Dew I."/>
            <person name="Dietz S.M."/>
            <person name="Dodson K."/>
            <person name="Doup L.E."/>
            <person name="Downes M."/>
            <person name="Dugan-Rocha S."/>
            <person name="Dunkov B.C."/>
            <person name="Dunn P."/>
            <person name="Durbin K.J."/>
            <person name="Evangelista C.C."/>
            <person name="Ferraz C."/>
            <person name="Ferriera S."/>
            <person name="Fleischmann W."/>
            <person name="Fosler C."/>
            <person name="Gabrielian A.E."/>
            <person name="Garg N.S."/>
            <person name="Gelbart W.M."/>
            <person name="Glasser K."/>
            <person name="Glodek A."/>
            <person name="Gong F."/>
            <person name="Gorrell J.H."/>
            <person name="Gu Z."/>
            <person name="Guan P."/>
            <person name="Harris M."/>
            <person name="Harris N.L."/>
            <person name="Harvey D."/>
            <person name="Heiman T.J."/>
            <person name="Hernandez J.R."/>
            <person name="Houck J."/>
            <person name="Hostin D."/>
            <person name="Houston K.A."/>
            <person name="Howland T.J."/>
            <person name="Wei M.H."/>
            <person name="Ibegwam C."/>
            <person name="Jalali M."/>
            <person name="Kalush F."/>
            <person name="Karpen G.H."/>
            <person name="Ke Z."/>
            <person name="Kennison J.A."/>
            <person name="Ketchum K.A."/>
            <person name="Kimmel B.E."/>
            <person name="Kodira C.D."/>
            <person name="Kraft C."/>
            <person name="Kravitz S."/>
            <person name="Kulp D."/>
            <person name="Lai Z."/>
            <person name="Lasko P."/>
            <person name="Lei Y."/>
            <person name="Levitsky A.A."/>
            <person name="Li J."/>
            <person name="Li Z."/>
            <person name="Liang Y."/>
            <person name="Lin X."/>
            <person name="Liu X."/>
            <person name="Mattei B."/>
            <person name="McIntosh T.C."/>
            <person name="McLeod M.P."/>
            <person name="McPherson D."/>
            <person name="Merkulov G."/>
            <person name="Milshina N.V."/>
            <person name="Mobarry C."/>
            <person name="Morris J."/>
            <person name="Moshrefi A."/>
            <person name="Mount S.M."/>
            <person name="Moy M."/>
            <person name="Murphy B."/>
            <person name="Murphy L."/>
            <person name="Muzny D.M."/>
            <person name="Nelson D.L."/>
            <person name="Nelson D.R."/>
            <person name="Nelson K.A."/>
            <person name="Nixon K."/>
            <person name="Nusskern D.R."/>
            <person name="Pacleb J.M."/>
            <person name="Palazzolo M."/>
            <person name="Pittman G.S."/>
            <person name="Pan S."/>
            <person name="Pollard J."/>
            <person name="Puri V."/>
            <person name="Reese M.G."/>
            <person name="Reinert K."/>
            <person name="Remington K."/>
            <person name="Saunders R.D."/>
            <person name="Scheeler F."/>
            <person name="Shen H."/>
            <person name="Shue B.C."/>
            <person name="Siden-Kiamos I."/>
            <person name="Simpson M."/>
            <person name="Skupski M.P."/>
            <person name="Smith T."/>
            <person name="Spier E."/>
            <person name="Spradling A.C."/>
            <person name="Stapleton M."/>
            <person name="Strong R."/>
            <person name="Sun E."/>
            <person name="Svirskas R."/>
            <person name="Tector C."/>
            <person name="Turner R."/>
            <person name="Venter E."/>
            <person name="Wang A.H."/>
            <person name="Wang X."/>
            <person name="Wang Z.Y."/>
            <person name="Wassarman D.A."/>
            <person name="Weinstock G.M."/>
            <person name="Weissenbach J."/>
            <person name="Williams S.M."/>
            <person name="WoodageT"/>
            <person name="Worley K.C."/>
            <person name="Wu D."/>
            <person name="Yang S."/>
            <person name="Yao Q.A."/>
            <person name="Ye J."/>
            <person name="Yeh R.F."/>
            <person name="Zaveri J.S."/>
            <person name="Zhan M."/>
            <person name="Zhang G."/>
            <person name="Zhao Q."/>
            <person name="Zheng L."/>
            <person name="Zheng X.H."/>
            <person name="Zhong F.N."/>
            <person name="Zhong W."/>
            <person name="Zhou X."/>
            <person name="Zhu S."/>
            <person name="Zhu X."/>
            <person name="Smith H.O."/>
            <person name="Gibbs R.A."/>
            <person name="Myers E.W."/>
            <person name="Rubin G.M."/>
            <person name="Venter J.C."/>
        </authorList>
    </citation>
    <scope>NUCLEOTIDE SEQUENCE [LARGE SCALE GENOMIC DNA]</scope>
    <source>
        <strain evidence="5">Berkeley</strain>
    </source>
</reference>
<feature type="compositionally biased region" description="Polar residues" evidence="1">
    <location>
        <begin position="1"/>
        <end position="16"/>
    </location>
</feature>
<organism evidence="2 5">
    <name type="scientific">Drosophila melanogaster</name>
    <name type="common">Fruit fly</name>
    <dbReference type="NCBI Taxonomy" id="7227"/>
    <lineage>
        <taxon>Eukaryota</taxon>
        <taxon>Metazoa</taxon>
        <taxon>Ecdysozoa</taxon>
        <taxon>Arthropoda</taxon>
        <taxon>Hexapoda</taxon>
        <taxon>Insecta</taxon>
        <taxon>Pterygota</taxon>
        <taxon>Neoptera</taxon>
        <taxon>Endopterygota</taxon>
        <taxon>Diptera</taxon>
        <taxon>Brachycera</taxon>
        <taxon>Muscomorpha</taxon>
        <taxon>Ephydroidea</taxon>
        <taxon>Drosophilidae</taxon>
        <taxon>Drosophila</taxon>
        <taxon>Sophophora</taxon>
    </lineage>
</organism>
<reference evidence="5" key="3">
    <citation type="journal article" date="2002" name="Genome Biol.">
        <title>Annotation of the Drosophila melanogaster euchromatic genome: a systematic review.</title>
        <authorList>
            <person name="Misra S."/>
            <person name="Crosby M.A."/>
            <person name="Mungall C.J."/>
            <person name="Matthews B.B."/>
            <person name="Campbell K.S."/>
            <person name="Hradecky P."/>
            <person name="Huang Y."/>
            <person name="Kaminker J.S."/>
            <person name="Millburn G.H."/>
            <person name="Prochnik S.E."/>
            <person name="Smith C.D."/>
            <person name="Tupy J.L."/>
            <person name="Whitfied E.J."/>
            <person name="Bayraktaroglu L."/>
            <person name="Berman B.P."/>
            <person name="Bettencourt B.R."/>
            <person name="Celniker S.E."/>
            <person name="de Grey A.D."/>
            <person name="Drysdale R.A."/>
            <person name="Harris N.L."/>
            <person name="Richter J."/>
            <person name="Russo S."/>
            <person name="Schroeder A.J."/>
            <person name="Shu S.Q."/>
            <person name="Stapleton M."/>
            <person name="Yamada C."/>
            <person name="Ashburner M."/>
            <person name="Gelbart W.M."/>
            <person name="Rubin G.M."/>
            <person name="Lewis S.E."/>
        </authorList>
    </citation>
    <scope>GENOME REANNOTATION</scope>
    <source>
        <strain evidence="5">Berkeley</strain>
    </source>
</reference>
<dbReference type="RefSeq" id="NP_608383.1">
    <property type="nucleotide sequence ID" value="NM_134539.2"/>
</dbReference>
<dbReference type="EMBL" id="AE014298">
    <property type="protein sequence ID" value="AAF50920.1"/>
    <property type="molecule type" value="Genomic_DNA"/>
</dbReference>